<feature type="binding site" evidence="5">
    <location>
        <position position="64"/>
    </location>
    <ligand>
        <name>Ca(2+)</name>
        <dbReference type="ChEBI" id="CHEBI:29108"/>
    </ligand>
</feature>
<sequence>MRTLWIMAVLLVGVEGNLLQFNKMIKIMTKKNGFPFYTSYGCYCGWGGRGKPKDATDRCCFVHDCCYEKLTDCSPKSDIYSYSWKTGVIICGEGTECEKQICECDRAAAVCFGQNLRTYKKKYMFYPDFLCTDPTEKC</sequence>
<feature type="disulfide bond" evidence="6">
    <location>
        <begin position="65"/>
        <end position="138"/>
    </location>
</feature>
<evidence type="ECO:0000313" key="10">
    <source>
        <dbReference type="EMBL" id="ALN37917.1"/>
    </source>
</evidence>
<comment type="subcellular location">
    <subcellularLocation>
        <location evidence="1 8">Secreted</location>
    </subcellularLocation>
</comment>
<dbReference type="GO" id="GO:0042130">
    <property type="term" value="P:negative regulation of T cell proliferation"/>
    <property type="evidence" value="ECO:0007669"/>
    <property type="project" value="TreeGrafter"/>
</dbReference>
<dbReference type="InterPro" id="IPR033113">
    <property type="entry name" value="PLA2_histidine"/>
</dbReference>
<proteinExistence type="evidence at transcript level"/>
<dbReference type="SMART" id="SM00085">
    <property type="entry name" value="PA2c"/>
    <property type="match status" value="1"/>
</dbReference>
<dbReference type="Pfam" id="PF00068">
    <property type="entry name" value="Phospholip_A2_1"/>
    <property type="match status" value="1"/>
</dbReference>
<dbReference type="GO" id="GO:0050482">
    <property type="term" value="P:arachidonate secretion"/>
    <property type="evidence" value="ECO:0007669"/>
    <property type="project" value="InterPro"/>
</dbReference>
<name>A0A0S2C293_PROTO</name>
<keyword evidence="5" id="KW-0106">Calcium</keyword>
<dbReference type="FunFam" id="1.20.90.10:FF:000001">
    <property type="entry name" value="Basic phospholipase A2 homolog"/>
    <property type="match status" value="1"/>
</dbReference>
<feature type="binding site" evidence="5">
    <location>
        <position position="43"/>
    </location>
    <ligand>
        <name>Ca(2+)</name>
        <dbReference type="ChEBI" id="CHEBI:29108"/>
    </ligand>
</feature>
<dbReference type="GO" id="GO:0047498">
    <property type="term" value="F:calcium-dependent phospholipase A2 activity"/>
    <property type="evidence" value="ECO:0007669"/>
    <property type="project" value="TreeGrafter"/>
</dbReference>
<feature type="disulfide bond" evidence="6">
    <location>
        <begin position="66"/>
        <end position="104"/>
    </location>
</feature>
<accession>A0A0S2C293</accession>
<feature type="disulfide bond" evidence="6">
    <location>
        <begin position="73"/>
        <end position="97"/>
    </location>
</feature>
<feature type="active site" evidence="4">
    <location>
        <position position="63"/>
    </location>
</feature>
<feature type="disulfide bond" evidence="6">
    <location>
        <begin position="91"/>
        <end position="102"/>
    </location>
</feature>
<feature type="signal peptide" evidence="8">
    <location>
        <begin position="1"/>
        <end position="16"/>
    </location>
</feature>
<comment type="similarity">
    <text evidence="7">Belongs to the phospholipase A2 family.</text>
</comment>
<keyword evidence="3 6" id="KW-1015">Disulfide bond</keyword>
<feature type="chain" id="PRO_5006519676" evidence="8">
    <location>
        <begin position="17"/>
        <end position="138"/>
    </location>
</feature>
<dbReference type="GO" id="GO:0005576">
    <property type="term" value="C:extracellular region"/>
    <property type="evidence" value="ECO:0007669"/>
    <property type="project" value="UniProtKB-SubCell"/>
</dbReference>
<keyword evidence="8" id="KW-0732">Signal</keyword>
<dbReference type="Gene3D" id="1.20.90.10">
    <property type="entry name" value="Phospholipase A2 domain"/>
    <property type="match status" value="1"/>
</dbReference>
<feature type="binding site" evidence="5">
    <location>
        <position position="47"/>
    </location>
    <ligand>
        <name>Ca(2+)</name>
        <dbReference type="ChEBI" id="CHEBI:29108"/>
    </ligand>
</feature>
<dbReference type="GO" id="GO:0005509">
    <property type="term" value="F:calcium ion binding"/>
    <property type="evidence" value="ECO:0007669"/>
    <property type="project" value="InterPro"/>
</dbReference>
<dbReference type="EC" id="3.1.1.4" evidence="10"/>
<feature type="domain" description="Phospholipase A2-like central" evidence="9">
    <location>
        <begin position="17"/>
        <end position="132"/>
    </location>
</feature>
<keyword evidence="2 8" id="KW-0964">Secreted</keyword>
<evidence type="ECO:0000256" key="1">
    <source>
        <dbReference type="ARBA" id="ARBA00004613"/>
    </source>
</evidence>
<dbReference type="PANTHER" id="PTHR11716">
    <property type="entry name" value="PHOSPHOLIPASE A2 FAMILY MEMBER"/>
    <property type="match status" value="1"/>
</dbReference>
<evidence type="ECO:0000256" key="4">
    <source>
        <dbReference type="PIRSR" id="PIRSR601211-1"/>
    </source>
</evidence>
<keyword evidence="5" id="KW-0479">Metal-binding</keyword>
<dbReference type="InterPro" id="IPR033112">
    <property type="entry name" value="PLA2_Asp_AS"/>
</dbReference>
<dbReference type="InterPro" id="IPR016090">
    <property type="entry name" value="PLA2-like_dom"/>
</dbReference>
<dbReference type="GO" id="GO:0016042">
    <property type="term" value="P:lipid catabolic process"/>
    <property type="evidence" value="ECO:0007669"/>
    <property type="project" value="InterPro"/>
</dbReference>
<dbReference type="CDD" id="cd00125">
    <property type="entry name" value="PLA2c"/>
    <property type="match status" value="1"/>
</dbReference>
<protein>
    <submittedName>
        <fullName evidence="10">Asp49 phospholipase A2 isozyme PLA-N</fullName>
        <ecNumber evidence="10">3.1.1.4</ecNumber>
    </submittedName>
</protein>
<organism evidence="10">
    <name type="scientific">Protobothrops tokarensis</name>
    <name type="common">Tokara habu</name>
    <name type="synonym">Trimeresurus tokarensis</name>
    <dbReference type="NCBI Taxonomy" id="61225"/>
    <lineage>
        <taxon>Eukaryota</taxon>
        <taxon>Metazoa</taxon>
        <taxon>Chordata</taxon>
        <taxon>Craniata</taxon>
        <taxon>Vertebrata</taxon>
        <taxon>Euteleostomi</taxon>
        <taxon>Lepidosauria</taxon>
        <taxon>Squamata</taxon>
        <taxon>Bifurcata</taxon>
        <taxon>Unidentata</taxon>
        <taxon>Episquamata</taxon>
        <taxon>Toxicofera</taxon>
        <taxon>Serpentes</taxon>
        <taxon>Colubroidea</taxon>
        <taxon>Viperidae</taxon>
        <taxon>Crotalinae</taxon>
        <taxon>Protobothrops</taxon>
    </lineage>
</organism>
<dbReference type="GO" id="GO:0005543">
    <property type="term" value="F:phospholipid binding"/>
    <property type="evidence" value="ECO:0007669"/>
    <property type="project" value="TreeGrafter"/>
</dbReference>
<evidence type="ECO:0000256" key="3">
    <source>
        <dbReference type="ARBA" id="ARBA00023157"/>
    </source>
</evidence>
<reference evidence="10" key="1">
    <citation type="journal article" date="2015" name="Toxicon">
        <title>Interisland variegation of venom [Lys(49)]phospholipase A2 isozyme genes in Protobothrops genus snakes in the southwestern islands of Japan.</title>
        <authorList>
            <person name="Yamaguchi K."/>
            <person name="Chijiwa T."/>
            <person name="Yamamura T."/>
            <person name="Ikeda N."/>
            <person name="Yatsui T."/>
            <person name="Hayama S."/>
            <person name="Hattori S."/>
            <person name="Oda-Ueda N."/>
            <person name="Ohno M."/>
        </authorList>
    </citation>
    <scope>NUCLEOTIDE SEQUENCE</scope>
    <source>
        <tissue evidence="10">Venom gland</tissue>
    </source>
</reference>
<dbReference type="SUPFAM" id="SSF48619">
    <property type="entry name" value="Phospholipase A2, PLA2"/>
    <property type="match status" value="1"/>
</dbReference>
<dbReference type="PRINTS" id="PR00389">
    <property type="entry name" value="PHPHLIPASEA2"/>
</dbReference>
<evidence type="ECO:0000256" key="5">
    <source>
        <dbReference type="PIRSR" id="PIRSR601211-2"/>
    </source>
</evidence>
<evidence type="ECO:0000259" key="9">
    <source>
        <dbReference type="SMART" id="SM00085"/>
    </source>
</evidence>
<feature type="binding site" evidence="5">
    <location>
        <position position="45"/>
    </location>
    <ligand>
        <name>Ca(2+)</name>
        <dbReference type="ChEBI" id="CHEBI:29108"/>
    </ligand>
</feature>
<dbReference type="PROSITE" id="PS00119">
    <property type="entry name" value="PA2_ASP"/>
    <property type="match status" value="1"/>
</dbReference>
<feature type="disulfide bond" evidence="6">
    <location>
        <begin position="42"/>
        <end position="131"/>
    </location>
</feature>
<dbReference type="SMR" id="A0A0S2C293"/>
<feature type="disulfide bond" evidence="6">
    <location>
        <begin position="44"/>
        <end position="60"/>
    </location>
</feature>
<dbReference type="PANTHER" id="PTHR11716:SF9">
    <property type="entry name" value="PHOSPHOLIPASE A2, MEMBRANE ASSOCIATED"/>
    <property type="match status" value="1"/>
</dbReference>
<dbReference type="InterPro" id="IPR001211">
    <property type="entry name" value="PLA2"/>
</dbReference>
<evidence type="ECO:0000256" key="7">
    <source>
        <dbReference type="RuleBase" id="RU003654"/>
    </source>
</evidence>
<dbReference type="GO" id="GO:0006644">
    <property type="term" value="P:phospholipid metabolic process"/>
    <property type="evidence" value="ECO:0007669"/>
    <property type="project" value="InterPro"/>
</dbReference>
<keyword evidence="10" id="KW-0378">Hydrolase</keyword>
<comment type="cofactor">
    <cofactor evidence="5">
        <name>Ca(2+)</name>
        <dbReference type="ChEBI" id="CHEBI:29108"/>
    </cofactor>
    <text evidence="5">Binds 1 Ca(2+) ion per subunit.</text>
</comment>
<dbReference type="InterPro" id="IPR036444">
    <property type="entry name" value="PLipase_A2_dom_sf"/>
</dbReference>
<evidence type="ECO:0000256" key="8">
    <source>
        <dbReference type="RuleBase" id="RU361236"/>
    </source>
</evidence>
<feature type="disulfide bond" evidence="6">
    <location>
        <begin position="59"/>
        <end position="111"/>
    </location>
</feature>
<evidence type="ECO:0000256" key="6">
    <source>
        <dbReference type="PIRSR" id="PIRSR601211-3"/>
    </source>
</evidence>
<evidence type="ECO:0000256" key="2">
    <source>
        <dbReference type="ARBA" id="ARBA00022525"/>
    </source>
</evidence>
<dbReference type="EMBL" id="KP899095">
    <property type="protein sequence ID" value="ALN37917.1"/>
    <property type="molecule type" value="mRNA"/>
</dbReference>
<dbReference type="AlphaFoldDB" id="A0A0S2C293"/>
<dbReference type="PROSITE" id="PS00118">
    <property type="entry name" value="PA2_HIS"/>
    <property type="match status" value="1"/>
</dbReference>
<feature type="active site" evidence="4">
    <location>
        <position position="105"/>
    </location>
</feature>